<dbReference type="EMBL" id="OZ075125">
    <property type="protein sequence ID" value="CAL4934229.1"/>
    <property type="molecule type" value="Genomic_DNA"/>
</dbReference>
<dbReference type="AlphaFoldDB" id="A0ABC8Y0I1"/>
<sequence length="84" mass="9245">MKIPTWRMLLLLACVLAAELAGFSQGRRIVTEVDERPASSSVKDQLYRMPRTTQGHLGSGSPPGRMYEASARPVPQGSNPLHNR</sequence>
<evidence type="ECO:0000256" key="2">
    <source>
        <dbReference type="SAM" id="SignalP"/>
    </source>
</evidence>
<feature type="signal peptide" evidence="2">
    <location>
        <begin position="1"/>
        <end position="26"/>
    </location>
</feature>
<keyword evidence="2" id="KW-0732">Signal</keyword>
<feature type="chain" id="PRO_5044884438" evidence="2">
    <location>
        <begin position="27"/>
        <end position="84"/>
    </location>
</feature>
<feature type="region of interest" description="Disordered" evidence="1">
    <location>
        <begin position="33"/>
        <end position="84"/>
    </location>
</feature>
<evidence type="ECO:0000313" key="4">
    <source>
        <dbReference type="Proteomes" id="UP001497457"/>
    </source>
</evidence>
<keyword evidence="4" id="KW-1185">Reference proteome</keyword>
<accession>A0ABC8Y0I1</accession>
<proteinExistence type="predicted"/>
<reference evidence="3" key="1">
    <citation type="submission" date="2024-10" db="EMBL/GenBank/DDBJ databases">
        <authorList>
            <person name="Ryan C."/>
        </authorList>
    </citation>
    <scope>NUCLEOTIDE SEQUENCE [LARGE SCALE GENOMIC DNA]</scope>
</reference>
<evidence type="ECO:0000256" key="1">
    <source>
        <dbReference type="SAM" id="MobiDB-lite"/>
    </source>
</evidence>
<gene>
    <name evidence="3" type="ORF">URODEC1_LOCUS28550</name>
</gene>
<name>A0ABC8Y0I1_9POAL</name>
<protein>
    <submittedName>
        <fullName evidence="3">Uncharacterized protein</fullName>
    </submittedName>
</protein>
<organism evidence="3 4">
    <name type="scientific">Urochloa decumbens</name>
    <dbReference type="NCBI Taxonomy" id="240449"/>
    <lineage>
        <taxon>Eukaryota</taxon>
        <taxon>Viridiplantae</taxon>
        <taxon>Streptophyta</taxon>
        <taxon>Embryophyta</taxon>
        <taxon>Tracheophyta</taxon>
        <taxon>Spermatophyta</taxon>
        <taxon>Magnoliopsida</taxon>
        <taxon>Liliopsida</taxon>
        <taxon>Poales</taxon>
        <taxon>Poaceae</taxon>
        <taxon>PACMAD clade</taxon>
        <taxon>Panicoideae</taxon>
        <taxon>Panicodae</taxon>
        <taxon>Paniceae</taxon>
        <taxon>Melinidinae</taxon>
        <taxon>Urochloa</taxon>
    </lineage>
</organism>
<evidence type="ECO:0000313" key="3">
    <source>
        <dbReference type="EMBL" id="CAL4934229.1"/>
    </source>
</evidence>
<dbReference type="Proteomes" id="UP001497457">
    <property type="component" value="Chromosome 15b"/>
</dbReference>